<keyword evidence="3" id="KW-1185">Reference proteome</keyword>
<dbReference type="EMBL" id="JBHLXP010000003">
    <property type="protein sequence ID" value="MFC0048983.1"/>
    <property type="molecule type" value="Genomic_DNA"/>
</dbReference>
<sequence length="375" mass="41864">MKKTLIGLVVAAACVTSNTALAEVNINGFASIKGGLTTGKDDTLYGYTNDLEFKEESLFAVQLSSDLGEKLSVTAQLMAKGANDYDAKFAWAFLSYQLNDNWRLNAGRIRIPFYKYSDYLDVGYAYDWMRTPRAVYDLQFDTMDGLSLYYSGTIADMTSNVQLIFGSYEGELSVNGALSDSKIQDATGVTWELSNDWLSARLAYVMADVTINATALNPLLSALTQFGFGAVAREIDFNEDEGSFFGFGLSYDRDNWVAVSEYTHVRVKNTYFANKDAYYLSVGRRFDSITPYISYEKDDDESKSAIYQPIPAQVPLKKTVAGVVESQLVDRDTWSFGMRYDFHPSAAFKVQLSSAKDNYSLQKDRLLSMGVDLVF</sequence>
<dbReference type="InterPro" id="IPR023614">
    <property type="entry name" value="Porin_dom_sf"/>
</dbReference>
<gene>
    <name evidence="2" type="ORF">ACFFJP_11870</name>
</gene>
<dbReference type="Gene3D" id="2.40.160.10">
    <property type="entry name" value="Porin"/>
    <property type="match status" value="1"/>
</dbReference>
<proteinExistence type="predicted"/>
<evidence type="ECO:0008006" key="4">
    <source>
        <dbReference type="Google" id="ProtNLM"/>
    </source>
</evidence>
<dbReference type="RefSeq" id="WP_377244017.1">
    <property type="nucleotide sequence ID" value="NZ_JBHLXP010000003.1"/>
</dbReference>
<feature type="signal peptide" evidence="1">
    <location>
        <begin position="1"/>
        <end position="22"/>
    </location>
</feature>
<protein>
    <recommendedName>
        <fullName evidence="4">Porin</fullName>
    </recommendedName>
</protein>
<organism evidence="2 3">
    <name type="scientific">Rheinheimera tilapiae</name>
    <dbReference type="NCBI Taxonomy" id="875043"/>
    <lineage>
        <taxon>Bacteria</taxon>
        <taxon>Pseudomonadati</taxon>
        <taxon>Pseudomonadota</taxon>
        <taxon>Gammaproteobacteria</taxon>
        <taxon>Chromatiales</taxon>
        <taxon>Chromatiaceae</taxon>
        <taxon>Rheinheimera</taxon>
    </lineage>
</organism>
<evidence type="ECO:0000256" key="1">
    <source>
        <dbReference type="SAM" id="SignalP"/>
    </source>
</evidence>
<accession>A0ABV6BHI9</accession>
<reference evidence="2 3" key="1">
    <citation type="submission" date="2024-09" db="EMBL/GenBank/DDBJ databases">
        <authorList>
            <person name="Sun Q."/>
            <person name="Mori K."/>
        </authorList>
    </citation>
    <scope>NUCLEOTIDE SEQUENCE [LARGE SCALE GENOMIC DNA]</scope>
    <source>
        <strain evidence="2 3">KCTC 23315</strain>
    </source>
</reference>
<evidence type="ECO:0000313" key="2">
    <source>
        <dbReference type="EMBL" id="MFC0048983.1"/>
    </source>
</evidence>
<keyword evidence="1" id="KW-0732">Signal</keyword>
<dbReference type="SUPFAM" id="SSF56935">
    <property type="entry name" value="Porins"/>
    <property type="match status" value="1"/>
</dbReference>
<feature type="chain" id="PRO_5046948521" description="Porin" evidence="1">
    <location>
        <begin position="23"/>
        <end position="375"/>
    </location>
</feature>
<name>A0ABV6BHI9_9GAMM</name>
<comment type="caution">
    <text evidence="2">The sequence shown here is derived from an EMBL/GenBank/DDBJ whole genome shotgun (WGS) entry which is preliminary data.</text>
</comment>
<evidence type="ECO:0000313" key="3">
    <source>
        <dbReference type="Proteomes" id="UP001589813"/>
    </source>
</evidence>
<dbReference type="Proteomes" id="UP001589813">
    <property type="component" value="Unassembled WGS sequence"/>
</dbReference>